<protein>
    <submittedName>
        <fullName evidence="2">Uncharacterized protein</fullName>
    </submittedName>
</protein>
<proteinExistence type="predicted"/>
<sequence>MAIPLAHRCNPEAVPDWRLLTQALAQARSFLPKLAEAERTRLAASWDNGANIEVEDTTSQGPFIEMNLAFAGPVYSSESSSDSENPECDFEAEEAGPTVRRAVHQGTTNGSTLIKELPLVDSQAGDS</sequence>
<dbReference type="EMBL" id="JABSTU010000009">
    <property type="protein sequence ID" value="KAH8021983.1"/>
    <property type="molecule type" value="Genomic_DNA"/>
</dbReference>
<organism evidence="2 3">
    <name type="scientific">Rhipicephalus microplus</name>
    <name type="common">Cattle tick</name>
    <name type="synonym">Boophilus microplus</name>
    <dbReference type="NCBI Taxonomy" id="6941"/>
    <lineage>
        <taxon>Eukaryota</taxon>
        <taxon>Metazoa</taxon>
        <taxon>Ecdysozoa</taxon>
        <taxon>Arthropoda</taxon>
        <taxon>Chelicerata</taxon>
        <taxon>Arachnida</taxon>
        <taxon>Acari</taxon>
        <taxon>Parasitiformes</taxon>
        <taxon>Ixodida</taxon>
        <taxon>Ixodoidea</taxon>
        <taxon>Ixodidae</taxon>
        <taxon>Rhipicephalinae</taxon>
        <taxon>Rhipicephalus</taxon>
        <taxon>Boophilus</taxon>
    </lineage>
</organism>
<name>A0A9J6DIT5_RHIMP</name>
<evidence type="ECO:0000313" key="3">
    <source>
        <dbReference type="Proteomes" id="UP000821866"/>
    </source>
</evidence>
<evidence type="ECO:0000313" key="2">
    <source>
        <dbReference type="EMBL" id="KAH8021983.1"/>
    </source>
</evidence>
<evidence type="ECO:0000256" key="1">
    <source>
        <dbReference type="SAM" id="MobiDB-lite"/>
    </source>
</evidence>
<comment type="caution">
    <text evidence="2">The sequence shown here is derived from an EMBL/GenBank/DDBJ whole genome shotgun (WGS) entry which is preliminary data.</text>
</comment>
<dbReference type="VEuPathDB" id="VectorBase:LOC119173526"/>
<feature type="region of interest" description="Disordered" evidence="1">
    <location>
        <begin position="74"/>
        <end position="127"/>
    </location>
</feature>
<dbReference type="Proteomes" id="UP000821866">
    <property type="component" value="Chromosome 7"/>
</dbReference>
<reference evidence="2" key="1">
    <citation type="journal article" date="2020" name="Cell">
        <title>Large-Scale Comparative Analyses of Tick Genomes Elucidate Their Genetic Diversity and Vector Capacities.</title>
        <authorList>
            <consortium name="Tick Genome and Microbiome Consortium (TIGMIC)"/>
            <person name="Jia N."/>
            <person name="Wang J."/>
            <person name="Shi W."/>
            <person name="Du L."/>
            <person name="Sun Y."/>
            <person name="Zhan W."/>
            <person name="Jiang J.F."/>
            <person name="Wang Q."/>
            <person name="Zhang B."/>
            <person name="Ji P."/>
            <person name="Bell-Sakyi L."/>
            <person name="Cui X.M."/>
            <person name="Yuan T.T."/>
            <person name="Jiang B.G."/>
            <person name="Yang W.F."/>
            <person name="Lam T.T."/>
            <person name="Chang Q.C."/>
            <person name="Ding S.J."/>
            <person name="Wang X.J."/>
            <person name="Zhu J.G."/>
            <person name="Ruan X.D."/>
            <person name="Zhao L."/>
            <person name="Wei J.T."/>
            <person name="Ye R.Z."/>
            <person name="Que T.C."/>
            <person name="Du C.H."/>
            <person name="Zhou Y.H."/>
            <person name="Cheng J.X."/>
            <person name="Dai P.F."/>
            <person name="Guo W.B."/>
            <person name="Han X.H."/>
            <person name="Huang E.J."/>
            <person name="Li L.F."/>
            <person name="Wei W."/>
            <person name="Gao Y.C."/>
            <person name="Liu J.Z."/>
            <person name="Shao H.Z."/>
            <person name="Wang X."/>
            <person name="Wang C.C."/>
            <person name="Yang T.C."/>
            <person name="Huo Q.B."/>
            <person name="Li W."/>
            <person name="Chen H.Y."/>
            <person name="Chen S.E."/>
            <person name="Zhou L.G."/>
            <person name="Ni X.B."/>
            <person name="Tian J.H."/>
            <person name="Sheng Y."/>
            <person name="Liu T."/>
            <person name="Pan Y.S."/>
            <person name="Xia L.Y."/>
            <person name="Li J."/>
            <person name="Zhao F."/>
            <person name="Cao W.C."/>
        </authorList>
    </citation>
    <scope>NUCLEOTIDE SEQUENCE</scope>
    <source>
        <strain evidence="2">Rmic-2018</strain>
    </source>
</reference>
<accession>A0A9J6DIT5</accession>
<gene>
    <name evidence="2" type="ORF">HPB51_020593</name>
</gene>
<keyword evidence="3" id="KW-1185">Reference proteome</keyword>
<dbReference type="AlphaFoldDB" id="A0A9J6DIT5"/>
<feature type="compositionally biased region" description="Acidic residues" evidence="1">
    <location>
        <begin position="84"/>
        <end position="94"/>
    </location>
</feature>
<reference evidence="2" key="2">
    <citation type="submission" date="2021-09" db="EMBL/GenBank/DDBJ databases">
        <authorList>
            <person name="Jia N."/>
            <person name="Wang J."/>
            <person name="Shi W."/>
            <person name="Du L."/>
            <person name="Sun Y."/>
            <person name="Zhan W."/>
            <person name="Jiang J."/>
            <person name="Wang Q."/>
            <person name="Zhang B."/>
            <person name="Ji P."/>
            <person name="Sakyi L.B."/>
            <person name="Cui X."/>
            <person name="Yuan T."/>
            <person name="Jiang B."/>
            <person name="Yang W."/>
            <person name="Lam T.T.-Y."/>
            <person name="Chang Q."/>
            <person name="Ding S."/>
            <person name="Wang X."/>
            <person name="Zhu J."/>
            <person name="Ruan X."/>
            <person name="Zhao L."/>
            <person name="Wei J."/>
            <person name="Que T."/>
            <person name="Du C."/>
            <person name="Cheng J."/>
            <person name="Dai P."/>
            <person name="Han X."/>
            <person name="Huang E."/>
            <person name="Gao Y."/>
            <person name="Liu J."/>
            <person name="Shao H."/>
            <person name="Ye R."/>
            <person name="Li L."/>
            <person name="Wei W."/>
            <person name="Wang X."/>
            <person name="Wang C."/>
            <person name="Huo Q."/>
            <person name="Li W."/>
            <person name="Guo W."/>
            <person name="Chen H."/>
            <person name="Chen S."/>
            <person name="Zhou L."/>
            <person name="Zhou L."/>
            <person name="Ni X."/>
            <person name="Tian J."/>
            <person name="Zhou Y."/>
            <person name="Sheng Y."/>
            <person name="Liu T."/>
            <person name="Pan Y."/>
            <person name="Xia L."/>
            <person name="Li J."/>
            <person name="Zhao F."/>
            <person name="Cao W."/>
        </authorList>
    </citation>
    <scope>NUCLEOTIDE SEQUENCE</scope>
    <source>
        <strain evidence="2">Rmic-2018</strain>
        <tissue evidence="2">Larvae</tissue>
    </source>
</reference>